<sequence>MNICFIAGASTIHTVRWVNAMANKGHEVSLITQHKEELNSFETNVDVYELPIKNNSGYYLNYPVAKYYINKIKPDIINTHYASGYGTLSRLINFTPTLLSVWGSDVYDFPNQSDIKKDILKKNLAAATEIASTSHVMKKQTERFVNGKEIHITPFGIDLEKFSPDKYKKNLNMMNIGIVKKLAPKYGIEYLIRSFAILVNEKNILDKTNKKIKLTIVGKGEQRSYLEELAKELEIAELTDFVGVIPYNEVPDYLNTFDIFCAPSTLDSESFGVAIIEASACELPVVVSDVGGLPEVVDNGETGYVVPSKDPEALADKLYELIFDQDKRKLMGKKGREKVEQLYDWGKNVDKMEEIYQEMIKKYK</sequence>
<organism evidence="3 4">
    <name type="scientific">Halanaerobium congolense</name>
    <dbReference type="NCBI Taxonomy" id="54121"/>
    <lineage>
        <taxon>Bacteria</taxon>
        <taxon>Bacillati</taxon>
        <taxon>Bacillota</taxon>
        <taxon>Clostridia</taxon>
        <taxon>Halanaerobiales</taxon>
        <taxon>Halanaerobiaceae</taxon>
        <taxon>Halanaerobium</taxon>
    </lineage>
</organism>
<dbReference type="InterPro" id="IPR001296">
    <property type="entry name" value="Glyco_trans_1"/>
</dbReference>
<dbReference type="EMBL" id="QICM01000026">
    <property type="protein sequence ID" value="PXV63074.1"/>
    <property type="molecule type" value="Genomic_DNA"/>
</dbReference>
<evidence type="ECO:0000313" key="3">
    <source>
        <dbReference type="EMBL" id="PXV63074.1"/>
    </source>
</evidence>
<evidence type="ECO:0000259" key="2">
    <source>
        <dbReference type="Pfam" id="PF13477"/>
    </source>
</evidence>
<dbReference type="PANTHER" id="PTHR45947:SF3">
    <property type="entry name" value="SULFOQUINOVOSYL TRANSFERASE SQD2"/>
    <property type="match status" value="1"/>
</dbReference>
<dbReference type="Gene3D" id="3.40.50.2000">
    <property type="entry name" value="Glycogen Phosphorylase B"/>
    <property type="match status" value="2"/>
</dbReference>
<feature type="domain" description="Glycosyl transferase family 1" evidence="1">
    <location>
        <begin position="165"/>
        <end position="337"/>
    </location>
</feature>
<reference evidence="3 4" key="1">
    <citation type="submission" date="2018-04" db="EMBL/GenBank/DDBJ databases">
        <title>Subsurface microbial communities from deep shales in Ohio and West Virginia, USA.</title>
        <authorList>
            <person name="Wrighton K."/>
        </authorList>
    </citation>
    <scope>NUCLEOTIDE SEQUENCE [LARGE SCALE GENOMIC DNA]</scope>
    <source>
        <strain evidence="3 4">MSL28</strain>
    </source>
</reference>
<dbReference type="Pfam" id="PF13477">
    <property type="entry name" value="Glyco_trans_4_2"/>
    <property type="match status" value="1"/>
</dbReference>
<dbReference type="AlphaFoldDB" id="A0A318DYU6"/>
<accession>A0A318DYU6</accession>
<comment type="caution">
    <text evidence="3">The sequence shown here is derived from an EMBL/GenBank/DDBJ whole genome shotgun (WGS) entry which is preliminary data.</text>
</comment>
<dbReference type="Pfam" id="PF00534">
    <property type="entry name" value="Glycos_transf_1"/>
    <property type="match status" value="1"/>
</dbReference>
<dbReference type="SUPFAM" id="SSF53756">
    <property type="entry name" value="UDP-Glycosyltransferase/glycogen phosphorylase"/>
    <property type="match status" value="1"/>
</dbReference>
<evidence type="ECO:0000259" key="1">
    <source>
        <dbReference type="Pfam" id="PF00534"/>
    </source>
</evidence>
<protein>
    <submittedName>
        <fullName evidence="3">Glycosyltransferase involved in cell wall biosynthesis</fullName>
    </submittedName>
</protein>
<dbReference type="RefSeq" id="WP_110301086.1">
    <property type="nucleotide sequence ID" value="NZ_QICM01000026.1"/>
</dbReference>
<dbReference type="GO" id="GO:0016757">
    <property type="term" value="F:glycosyltransferase activity"/>
    <property type="evidence" value="ECO:0007669"/>
    <property type="project" value="InterPro"/>
</dbReference>
<proteinExistence type="predicted"/>
<dbReference type="InterPro" id="IPR050194">
    <property type="entry name" value="Glycosyltransferase_grp1"/>
</dbReference>
<keyword evidence="3" id="KW-0808">Transferase</keyword>
<name>A0A318DYU6_9FIRM</name>
<dbReference type="Proteomes" id="UP000247389">
    <property type="component" value="Unassembled WGS sequence"/>
</dbReference>
<gene>
    <name evidence="3" type="ORF">C8C78_12611</name>
</gene>
<feature type="domain" description="Glycosyltransferase subfamily 4-like N-terminal" evidence="2">
    <location>
        <begin position="3"/>
        <end position="134"/>
    </location>
</feature>
<dbReference type="PANTHER" id="PTHR45947">
    <property type="entry name" value="SULFOQUINOVOSYL TRANSFERASE SQD2"/>
    <property type="match status" value="1"/>
</dbReference>
<dbReference type="InterPro" id="IPR028098">
    <property type="entry name" value="Glyco_trans_4-like_N"/>
</dbReference>
<evidence type="ECO:0000313" key="4">
    <source>
        <dbReference type="Proteomes" id="UP000247389"/>
    </source>
</evidence>